<keyword evidence="2" id="KW-1185">Reference proteome</keyword>
<organism evidence="1 2">
    <name type="scientific">Hydnum rufescens UP504</name>
    <dbReference type="NCBI Taxonomy" id="1448309"/>
    <lineage>
        <taxon>Eukaryota</taxon>
        <taxon>Fungi</taxon>
        <taxon>Dikarya</taxon>
        <taxon>Basidiomycota</taxon>
        <taxon>Agaricomycotina</taxon>
        <taxon>Agaricomycetes</taxon>
        <taxon>Cantharellales</taxon>
        <taxon>Hydnaceae</taxon>
        <taxon>Hydnum</taxon>
    </lineage>
</organism>
<dbReference type="EMBL" id="MU129025">
    <property type="protein sequence ID" value="KAF9509957.1"/>
    <property type="molecule type" value="Genomic_DNA"/>
</dbReference>
<proteinExistence type="predicted"/>
<reference evidence="1" key="1">
    <citation type="journal article" date="2020" name="Nat. Commun.">
        <title>Large-scale genome sequencing of mycorrhizal fungi provides insights into the early evolution of symbiotic traits.</title>
        <authorList>
            <person name="Miyauchi S."/>
            <person name="Kiss E."/>
            <person name="Kuo A."/>
            <person name="Drula E."/>
            <person name="Kohler A."/>
            <person name="Sanchez-Garcia M."/>
            <person name="Morin E."/>
            <person name="Andreopoulos B."/>
            <person name="Barry K.W."/>
            <person name="Bonito G."/>
            <person name="Buee M."/>
            <person name="Carver A."/>
            <person name="Chen C."/>
            <person name="Cichocki N."/>
            <person name="Clum A."/>
            <person name="Culley D."/>
            <person name="Crous P.W."/>
            <person name="Fauchery L."/>
            <person name="Girlanda M."/>
            <person name="Hayes R.D."/>
            <person name="Keri Z."/>
            <person name="LaButti K."/>
            <person name="Lipzen A."/>
            <person name="Lombard V."/>
            <person name="Magnuson J."/>
            <person name="Maillard F."/>
            <person name="Murat C."/>
            <person name="Nolan M."/>
            <person name="Ohm R.A."/>
            <person name="Pangilinan J."/>
            <person name="Pereira M.F."/>
            <person name="Perotto S."/>
            <person name="Peter M."/>
            <person name="Pfister S."/>
            <person name="Riley R."/>
            <person name="Sitrit Y."/>
            <person name="Stielow J.B."/>
            <person name="Szollosi G."/>
            <person name="Zifcakova L."/>
            <person name="Stursova M."/>
            <person name="Spatafora J.W."/>
            <person name="Tedersoo L."/>
            <person name="Vaario L.M."/>
            <person name="Yamada A."/>
            <person name="Yan M."/>
            <person name="Wang P."/>
            <person name="Xu J."/>
            <person name="Bruns T."/>
            <person name="Baldrian P."/>
            <person name="Vilgalys R."/>
            <person name="Dunand C."/>
            <person name="Henrissat B."/>
            <person name="Grigoriev I.V."/>
            <person name="Hibbett D."/>
            <person name="Nagy L.G."/>
            <person name="Martin F.M."/>
        </authorList>
    </citation>
    <scope>NUCLEOTIDE SEQUENCE</scope>
    <source>
        <strain evidence="1">UP504</strain>
    </source>
</reference>
<comment type="caution">
    <text evidence="1">The sequence shown here is derived from an EMBL/GenBank/DDBJ whole genome shotgun (WGS) entry which is preliminary data.</text>
</comment>
<gene>
    <name evidence="1" type="ORF">BS47DRAFT_1348509</name>
</gene>
<dbReference type="OrthoDB" id="5572844at2759"/>
<protein>
    <submittedName>
        <fullName evidence="1">Uncharacterized protein</fullName>
    </submittedName>
</protein>
<dbReference type="AlphaFoldDB" id="A0A9P6AQS4"/>
<accession>A0A9P6AQS4</accession>
<evidence type="ECO:0000313" key="1">
    <source>
        <dbReference type="EMBL" id="KAF9509957.1"/>
    </source>
</evidence>
<evidence type="ECO:0000313" key="2">
    <source>
        <dbReference type="Proteomes" id="UP000886523"/>
    </source>
</evidence>
<dbReference type="Proteomes" id="UP000886523">
    <property type="component" value="Unassembled WGS sequence"/>
</dbReference>
<sequence length="83" mass="9582">MRVESTEDGLEHWTDDRKWCACRSMFVTIVVTVPRSRLERGGVFLVYKERDEPWNISFGKSIASLIREPIIPDITVGSRELAE</sequence>
<name>A0A9P6AQS4_9AGAM</name>